<feature type="domain" description="Protein kinase" evidence="5">
    <location>
        <begin position="17"/>
        <end position="268"/>
    </location>
</feature>
<evidence type="ECO:0000256" key="3">
    <source>
        <dbReference type="ARBA" id="ARBA00022777"/>
    </source>
</evidence>
<dbReference type="Proteomes" id="UP000247702">
    <property type="component" value="Unassembled WGS sequence"/>
</dbReference>
<organism evidence="6 7">
    <name type="scientific">Rhizophagus clarus</name>
    <dbReference type="NCBI Taxonomy" id="94130"/>
    <lineage>
        <taxon>Eukaryota</taxon>
        <taxon>Fungi</taxon>
        <taxon>Fungi incertae sedis</taxon>
        <taxon>Mucoromycota</taxon>
        <taxon>Glomeromycotina</taxon>
        <taxon>Glomeromycetes</taxon>
        <taxon>Glomerales</taxon>
        <taxon>Glomeraceae</taxon>
        <taxon>Rhizophagus</taxon>
    </lineage>
</organism>
<comment type="caution">
    <text evidence="6">The sequence shown here is derived from an EMBL/GenBank/DDBJ whole genome shotgun (WGS) entry which is preliminary data.</text>
</comment>
<evidence type="ECO:0000256" key="4">
    <source>
        <dbReference type="ARBA" id="ARBA00022840"/>
    </source>
</evidence>
<dbReference type="SUPFAM" id="SSF56112">
    <property type="entry name" value="Protein kinase-like (PK-like)"/>
    <property type="match status" value="2"/>
</dbReference>
<dbReference type="GO" id="GO:0005524">
    <property type="term" value="F:ATP binding"/>
    <property type="evidence" value="ECO:0007669"/>
    <property type="project" value="UniProtKB-KW"/>
</dbReference>
<dbReference type="InterPro" id="IPR001245">
    <property type="entry name" value="Ser-Thr/Tyr_kinase_cat_dom"/>
</dbReference>
<dbReference type="Pfam" id="PF00069">
    <property type="entry name" value="Pkinase"/>
    <property type="match status" value="1"/>
</dbReference>
<name>A0A2Z6R1K3_9GLOM</name>
<reference evidence="6 7" key="1">
    <citation type="submission" date="2017-11" db="EMBL/GenBank/DDBJ databases">
        <title>The genome of Rhizophagus clarus HR1 reveals common genetic basis of auxotrophy among arbuscular mycorrhizal fungi.</title>
        <authorList>
            <person name="Kobayashi Y."/>
        </authorList>
    </citation>
    <scope>NUCLEOTIDE SEQUENCE [LARGE SCALE GENOMIC DNA]</scope>
    <source>
        <strain evidence="6 7">HR1</strain>
    </source>
</reference>
<dbReference type="PROSITE" id="PS00109">
    <property type="entry name" value="PROTEIN_KINASE_TYR"/>
    <property type="match status" value="1"/>
</dbReference>
<dbReference type="PANTHER" id="PTHR44329:SF288">
    <property type="entry name" value="MITOGEN-ACTIVATED PROTEIN KINASE KINASE KINASE 20"/>
    <property type="match status" value="1"/>
</dbReference>
<dbReference type="Pfam" id="PF07714">
    <property type="entry name" value="PK_Tyr_Ser-Thr"/>
    <property type="match status" value="1"/>
</dbReference>
<dbReference type="Gene3D" id="1.10.510.10">
    <property type="entry name" value="Transferase(Phosphotransferase) domain 1"/>
    <property type="match status" value="2"/>
</dbReference>
<keyword evidence="3" id="KW-0418">Kinase</keyword>
<keyword evidence="2" id="KW-0547">Nucleotide-binding</keyword>
<keyword evidence="4" id="KW-0067">ATP-binding</keyword>
<feature type="domain" description="Protein kinase" evidence="5">
    <location>
        <begin position="781"/>
        <end position="1125"/>
    </location>
</feature>
<dbReference type="PROSITE" id="PS50011">
    <property type="entry name" value="PROTEIN_KINASE_DOM"/>
    <property type="match status" value="2"/>
</dbReference>
<dbReference type="InterPro" id="IPR011009">
    <property type="entry name" value="Kinase-like_dom_sf"/>
</dbReference>
<dbReference type="STRING" id="94130.A0A2Z6R1K3"/>
<evidence type="ECO:0000313" key="6">
    <source>
        <dbReference type="EMBL" id="GBB91909.1"/>
    </source>
</evidence>
<keyword evidence="1" id="KW-0808">Transferase</keyword>
<proteinExistence type="predicted"/>
<protein>
    <recommendedName>
        <fullName evidence="5">Protein kinase domain-containing protein</fullName>
    </recommendedName>
</protein>
<keyword evidence="7" id="KW-1185">Reference proteome</keyword>
<dbReference type="InterPro" id="IPR051681">
    <property type="entry name" value="Ser/Thr_Kinases-Pseudokinases"/>
</dbReference>
<dbReference type="InterPro" id="IPR008266">
    <property type="entry name" value="Tyr_kinase_AS"/>
</dbReference>
<dbReference type="PANTHER" id="PTHR44329">
    <property type="entry name" value="SERINE/THREONINE-PROTEIN KINASE TNNI3K-RELATED"/>
    <property type="match status" value="1"/>
</dbReference>
<dbReference type="InterPro" id="IPR000719">
    <property type="entry name" value="Prot_kinase_dom"/>
</dbReference>
<evidence type="ECO:0000313" key="7">
    <source>
        <dbReference type="Proteomes" id="UP000247702"/>
    </source>
</evidence>
<gene>
    <name evidence="6" type="ORF">RclHR1_19360002</name>
</gene>
<evidence type="ECO:0000259" key="5">
    <source>
        <dbReference type="PROSITE" id="PS50011"/>
    </source>
</evidence>
<evidence type="ECO:0000256" key="1">
    <source>
        <dbReference type="ARBA" id="ARBA00022679"/>
    </source>
</evidence>
<dbReference type="AlphaFoldDB" id="A0A2Z6R1K3"/>
<dbReference type="GO" id="GO:0004674">
    <property type="term" value="F:protein serine/threonine kinase activity"/>
    <property type="evidence" value="ECO:0007669"/>
    <property type="project" value="TreeGrafter"/>
</dbReference>
<sequence length="1146" mass="133764">MHNNLREEIEGKVGERYKIIRNFRYGKELNVYKAYEINNDKSRIPYVIKSYITREAFEIESQALKILKDAKNIMQMIDVYPQQTIIVCECALYDLETFLSHQDYSQRRKEEGNIIKDIVSGLLELQKHNIVHTELAPKNIMYFQEKDGYTERWKLIDFDSACIADKDDVKIVTNYSAPEIIRAQDSKIEIKANFAMDMFSFGLVLYFLETGQHYWDGESEVAKEEMTSNKHLLIDVHDPSACFIIKELLSKTILNRMTLQKFMQSSYYTGEQEKKLYRSSLKILGDSILEEPTDIFNSNEYDSDYLRGMNDVEFKLYQQETFKIFLEKYHNEMKKSLEIMSSKIDNCTKAVEGLTTKIPQWLVKVNHERVPRVFVMVPDKKDWKKPAAWMLSKPFRLLFVCEHKGRWHVPEQTGHKVLQVPQFIKKYGPWINLCLTALSSVMGVMAPSIFPNSIVNILSAVFNMTDSLNFMQHIQEIMDTIDIGGKTINDDDPQFSPLSKERNIPYQMINTTGLHELKRFLDTRESANQFGGLVQCVEEGTGEILWLCEKHRDGYCAREAPSSSREFSPRDLPKNISASQKIPKLTYPVETTHVPPKIQDEVPSNISLPTPISPGFPISPVETIFVPPESDDDDKKSYQYTNDMNKSYINDRGKSYINDIDKSYTNDRAKSYINDIDLSQKLDYVCKILLEVIENACASGRKHFRNDDIREVAQKMSEHVNNIKRLYLTNDQKDKLIRILENQECLYIHFLRLIVRYCIVKDDYSVISFTKQVSFLCTDLFDINSIIGAGKLFNEHLSKVLKVLGSSDHSIQTKLSRFVNDPDLIVKINDDDLNIINDKDLSKWYHIANQVCRVCPMEIDGDFYKTTKRSLNNKIVAERSLKHLNSNDTFLCIEKEIYFYDKHQLNNNDYIIKFHGYSVYNCKPMLFYDYVKYGDLFTYFQVHHNSLNLLNNWKEKIQLAWNISQGVKYLHDRKLLHLDLRSANILLEQDETRKTLIPKISNFLWSRNLCDNKTFVYPKITISSKSKVWKRWYDPDRLLGRENLVAASDVYSLGLLFWEIAWCKEGNLPFKNISIKNLQDYLHKNNQEEMPKLPIEYQRWKDIVNRMCQFKPEGRYDIGSVEIIMGNLYKGRSESMSSVSTDATCC</sequence>
<dbReference type="EMBL" id="BEXD01001042">
    <property type="protein sequence ID" value="GBB91909.1"/>
    <property type="molecule type" value="Genomic_DNA"/>
</dbReference>
<accession>A0A2Z6R1K3</accession>
<evidence type="ECO:0000256" key="2">
    <source>
        <dbReference type="ARBA" id="ARBA00022741"/>
    </source>
</evidence>